<sequence length="177" mass="19534">MRFVSDISLATDTVREAIRGLSILIAIGYFTRISGTKRPSHEIERKSKPFRSLGKVLSKTAVNDLSDISAGREVCLRHSSLISPKEISSQGLASIPRGLRTPVQVQNLASRSDFSIFPDLENRVPNLGSISQSILHRSSLFISKTPNYKLLSPVPMRSGRKFKSQGFVGWLTPSSNH</sequence>
<comment type="caution">
    <text evidence="1">The sequence shown here is derived from an EMBL/GenBank/DDBJ whole genome shotgun (WGS) entry which is preliminary data.</text>
</comment>
<name>A0A4Y2L2W7_ARAVE</name>
<gene>
    <name evidence="1" type="ORF">AVEN_87344_1</name>
</gene>
<protein>
    <submittedName>
        <fullName evidence="1">Uncharacterized protein</fullName>
    </submittedName>
</protein>
<organism evidence="1 2">
    <name type="scientific">Araneus ventricosus</name>
    <name type="common">Orbweaver spider</name>
    <name type="synonym">Epeira ventricosa</name>
    <dbReference type="NCBI Taxonomy" id="182803"/>
    <lineage>
        <taxon>Eukaryota</taxon>
        <taxon>Metazoa</taxon>
        <taxon>Ecdysozoa</taxon>
        <taxon>Arthropoda</taxon>
        <taxon>Chelicerata</taxon>
        <taxon>Arachnida</taxon>
        <taxon>Araneae</taxon>
        <taxon>Araneomorphae</taxon>
        <taxon>Entelegynae</taxon>
        <taxon>Araneoidea</taxon>
        <taxon>Araneidae</taxon>
        <taxon>Araneus</taxon>
    </lineage>
</organism>
<accession>A0A4Y2L2W7</accession>
<evidence type="ECO:0000313" key="2">
    <source>
        <dbReference type="Proteomes" id="UP000499080"/>
    </source>
</evidence>
<dbReference type="Proteomes" id="UP000499080">
    <property type="component" value="Unassembled WGS sequence"/>
</dbReference>
<keyword evidence="2" id="KW-1185">Reference proteome</keyword>
<evidence type="ECO:0000313" key="1">
    <source>
        <dbReference type="EMBL" id="GBN08955.1"/>
    </source>
</evidence>
<dbReference type="AlphaFoldDB" id="A0A4Y2L2W7"/>
<dbReference type="EMBL" id="BGPR01005308">
    <property type="protein sequence ID" value="GBN08955.1"/>
    <property type="molecule type" value="Genomic_DNA"/>
</dbReference>
<reference evidence="1 2" key="1">
    <citation type="journal article" date="2019" name="Sci. Rep.">
        <title>Orb-weaving spider Araneus ventricosus genome elucidates the spidroin gene catalogue.</title>
        <authorList>
            <person name="Kono N."/>
            <person name="Nakamura H."/>
            <person name="Ohtoshi R."/>
            <person name="Moran D.A.P."/>
            <person name="Shinohara A."/>
            <person name="Yoshida Y."/>
            <person name="Fujiwara M."/>
            <person name="Mori M."/>
            <person name="Tomita M."/>
            <person name="Arakawa K."/>
        </authorList>
    </citation>
    <scope>NUCLEOTIDE SEQUENCE [LARGE SCALE GENOMIC DNA]</scope>
</reference>
<proteinExistence type="predicted"/>